<dbReference type="InterPro" id="IPR038726">
    <property type="entry name" value="PDDEXK_AddAB-type"/>
</dbReference>
<accession>A0A0G9K5N0</accession>
<evidence type="ECO:0000313" key="2">
    <source>
        <dbReference type="EMBL" id="KLE01839.1"/>
    </source>
</evidence>
<feature type="domain" description="PD-(D/E)XK endonuclease-like" evidence="1">
    <location>
        <begin position="92"/>
        <end position="220"/>
    </location>
</feature>
<gene>
    <name evidence="2" type="ORF">AA20_02125</name>
</gene>
<evidence type="ECO:0000313" key="3">
    <source>
        <dbReference type="Proteomes" id="UP000035514"/>
    </source>
</evidence>
<dbReference type="RefSeq" id="WP_052943018.1">
    <property type="nucleotide sequence ID" value="NZ_JAIQ01000051.1"/>
</dbReference>
<sequence length="319" mass="35605">MSNPLDATLTKLDVFINKNLPQVLAKETVNSLGDRSKYIGASDIGGCLRKAFLTKQQKPEYDIAQHIVFERGHLSEGIVAKMLEGTPYKTQVEASGKADNGFPIKAHIDFVVDFGKEVVVVEAKSTSIPVDEPYESWVLQVQLQMGLLKPSLSNKTVRGYIIAIDVNTGWYKTFEVEPNKTLFNIALGNANTLANALRNNKCPNGQIQLYCDKCPFKGNCEAISKGADKQLPFNIKALINKLKKFQSIEKEIKKCKDEIKSFMTATNTNVAKCNDATISLQQNKGDDYTVDLGRLRVEEPDIYAKYRIPAKKYSFLKII</sequence>
<dbReference type="Gene3D" id="3.90.320.10">
    <property type="match status" value="1"/>
</dbReference>
<organism evidence="2 3">
    <name type="scientific">Aliarcobacter butzleri L348</name>
    <dbReference type="NCBI Taxonomy" id="1447256"/>
    <lineage>
        <taxon>Bacteria</taxon>
        <taxon>Pseudomonadati</taxon>
        <taxon>Campylobacterota</taxon>
        <taxon>Epsilonproteobacteria</taxon>
        <taxon>Campylobacterales</taxon>
        <taxon>Arcobacteraceae</taxon>
        <taxon>Aliarcobacter</taxon>
    </lineage>
</organism>
<dbReference type="PANTHER" id="PTHR36531:SF2">
    <property type="entry name" value="CRISPR-ASSOCIATED EXONUCLEASE CAS4"/>
    <property type="match status" value="1"/>
</dbReference>
<dbReference type="Proteomes" id="UP000035514">
    <property type="component" value="Unassembled WGS sequence"/>
</dbReference>
<dbReference type="Pfam" id="PF12705">
    <property type="entry name" value="PDDEXK_1"/>
    <property type="match status" value="1"/>
</dbReference>
<proteinExistence type="predicted"/>
<dbReference type="InterPro" id="IPR051827">
    <property type="entry name" value="Cas4_exonuclease"/>
</dbReference>
<dbReference type="InterPro" id="IPR011604">
    <property type="entry name" value="PDDEXK-like_dom_sf"/>
</dbReference>
<reference evidence="2 3" key="1">
    <citation type="submission" date="2014-01" db="EMBL/GenBank/DDBJ databases">
        <title>Development of a Comparative Genomic Fingerprinting Assay for High Resolution Genotyping of Arcobacter butzleri.</title>
        <authorList>
            <person name="Webb A.L."/>
            <person name="Inglis G.D."/>
            <person name="Kruczkiewicz P."/>
            <person name="Selinger L.B."/>
            <person name="Taboada E.N."/>
        </authorList>
    </citation>
    <scope>NUCLEOTIDE SEQUENCE [LARGE SCALE GENOMIC DNA]</scope>
    <source>
        <strain evidence="2 3">L348</strain>
    </source>
</reference>
<dbReference type="EMBL" id="JAIQ01000051">
    <property type="protein sequence ID" value="KLE01839.1"/>
    <property type="molecule type" value="Genomic_DNA"/>
</dbReference>
<dbReference type="PANTHER" id="PTHR36531">
    <property type="entry name" value="CRISPR-ASSOCIATED EXONUCLEASE CAS4"/>
    <property type="match status" value="1"/>
</dbReference>
<dbReference type="PATRIC" id="fig|1447256.3.peg.410"/>
<comment type="caution">
    <text evidence="2">The sequence shown here is derived from an EMBL/GenBank/DDBJ whole genome shotgun (WGS) entry which is preliminary data.</text>
</comment>
<name>A0A0G9K5N0_9BACT</name>
<protein>
    <recommendedName>
        <fullName evidence="1">PD-(D/E)XK endonuclease-like domain-containing protein</fullName>
    </recommendedName>
</protein>
<dbReference type="AlphaFoldDB" id="A0A0G9K5N0"/>
<evidence type="ECO:0000259" key="1">
    <source>
        <dbReference type="Pfam" id="PF12705"/>
    </source>
</evidence>